<proteinExistence type="predicted"/>
<name>A0A9P0G9Q1_9CUCU</name>
<sequence length="261" mass="30204">MKDVEKQDDKKAKVKNTAIKEMKSIEVQVDEEDIKKEYEDKRHETNEKIKTALAENGDFNPLEEILDEKWPQEVYKITEIEGSNQNTGLERQEGLEKLISDNEGQLDYLIQTARTQTSKLRPEEISSAVPTDCDLIAPVTRSQASVEQRYDRERSSNNNQPDQENDQAIEPRTPVAKRASPARLGTTVAGQPRQRMKWTTEMNEYIMRCYYNITKNEADIGAYRLLLHQAFLQKYPERQVTEQRIADQRRAYYPKESSSGG</sequence>
<dbReference type="OrthoDB" id="6784215at2759"/>
<dbReference type="EMBL" id="OV651824">
    <property type="protein sequence ID" value="CAH1101752.1"/>
    <property type="molecule type" value="Genomic_DNA"/>
</dbReference>
<dbReference type="AlphaFoldDB" id="A0A9P0G9Q1"/>
<evidence type="ECO:0000256" key="1">
    <source>
        <dbReference type="SAM" id="MobiDB-lite"/>
    </source>
</evidence>
<gene>
    <name evidence="2" type="ORF">PSYICH_LOCUS3219</name>
</gene>
<accession>A0A9P0G9Q1</accession>
<protein>
    <submittedName>
        <fullName evidence="2">Uncharacterized protein</fullName>
    </submittedName>
</protein>
<dbReference type="Proteomes" id="UP001153636">
    <property type="component" value="Chromosome 12"/>
</dbReference>
<feature type="region of interest" description="Disordered" evidence="1">
    <location>
        <begin position="136"/>
        <end position="192"/>
    </location>
</feature>
<evidence type="ECO:0000313" key="3">
    <source>
        <dbReference type="Proteomes" id="UP001153636"/>
    </source>
</evidence>
<reference evidence="2" key="1">
    <citation type="submission" date="2022-01" db="EMBL/GenBank/DDBJ databases">
        <authorList>
            <person name="King R."/>
        </authorList>
    </citation>
    <scope>NUCLEOTIDE SEQUENCE</scope>
</reference>
<organism evidence="2 3">
    <name type="scientific">Psylliodes chrysocephalus</name>
    <dbReference type="NCBI Taxonomy" id="3402493"/>
    <lineage>
        <taxon>Eukaryota</taxon>
        <taxon>Metazoa</taxon>
        <taxon>Ecdysozoa</taxon>
        <taxon>Arthropoda</taxon>
        <taxon>Hexapoda</taxon>
        <taxon>Insecta</taxon>
        <taxon>Pterygota</taxon>
        <taxon>Neoptera</taxon>
        <taxon>Endopterygota</taxon>
        <taxon>Coleoptera</taxon>
        <taxon>Polyphaga</taxon>
        <taxon>Cucujiformia</taxon>
        <taxon>Chrysomeloidea</taxon>
        <taxon>Chrysomelidae</taxon>
        <taxon>Galerucinae</taxon>
        <taxon>Alticini</taxon>
        <taxon>Psylliodes</taxon>
    </lineage>
</organism>
<evidence type="ECO:0000313" key="2">
    <source>
        <dbReference type="EMBL" id="CAH1101752.1"/>
    </source>
</evidence>
<keyword evidence="3" id="KW-1185">Reference proteome</keyword>